<reference evidence="1 2" key="1">
    <citation type="submission" date="2024-01" db="EMBL/GenBank/DDBJ databases">
        <title>The complete chloroplast genome sequence of Lithospermum erythrorhizon: insights into the phylogenetic relationship among Boraginaceae species and the maternal lineages of purple gromwells.</title>
        <authorList>
            <person name="Okada T."/>
            <person name="Watanabe K."/>
        </authorList>
    </citation>
    <scope>NUCLEOTIDE SEQUENCE [LARGE SCALE GENOMIC DNA]</scope>
</reference>
<proteinExistence type="predicted"/>
<comment type="caution">
    <text evidence="1">The sequence shown here is derived from an EMBL/GenBank/DDBJ whole genome shotgun (WGS) entry which is preliminary data.</text>
</comment>
<name>A0AAV3RPY9_LITER</name>
<sequence length="127" mass="14297">MLESHGRKFNDYDLPTISEGFKNINSIPKLIMDELSISILDVDVNSVGNLNSDQLYAYKTVMEAIENEFLLRVGDGIELTLEGDLIKFPPTMLVPWESKESLSTLIDATFPKWVITCSIQVTWSQGL</sequence>
<gene>
    <name evidence="1" type="ORF">LIER_30214</name>
</gene>
<organism evidence="1 2">
    <name type="scientific">Lithospermum erythrorhizon</name>
    <name type="common">Purple gromwell</name>
    <name type="synonym">Lithospermum officinale var. erythrorhizon</name>
    <dbReference type="NCBI Taxonomy" id="34254"/>
    <lineage>
        <taxon>Eukaryota</taxon>
        <taxon>Viridiplantae</taxon>
        <taxon>Streptophyta</taxon>
        <taxon>Embryophyta</taxon>
        <taxon>Tracheophyta</taxon>
        <taxon>Spermatophyta</taxon>
        <taxon>Magnoliopsida</taxon>
        <taxon>eudicotyledons</taxon>
        <taxon>Gunneridae</taxon>
        <taxon>Pentapetalae</taxon>
        <taxon>asterids</taxon>
        <taxon>lamiids</taxon>
        <taxon>Boraginales</taxon>
        <taxon>Boraginaceae</taxon>
        <taxon>Boraginoideae</taxon>
        <taxon>Lithospermeae</taxon>
        <taxon>Lithospermum</taxon>
    </lineage>
</organism>
<evidence type="ECO:0000313" key="2">
    <source>
        <dbReference type="Proteomes" id="UP001454036"/>
    </source>
</evidence>
<evidence type="ECO:0000313" key="1">
    <source>
        <dbReference type="EMBL" id="GAA0181194.1"/>
    </source>
</evidence>
<accession>A0AAV3RPY9</accession>
<keyword evidence="2" id="KW-1185">Reference proteome</keyword>
<dbReference type="EMBL" id="BAABME010010704">
    <property type="protein sequence ID" value="GAA0181194.1"/>
    <property type="molecule type" value="Genomic_DNA"/>
</dbReference>
<dbReference type="AlphaFoldDB" id="A0AAV3RPY9"/>
<dbReference type="Proteomes" id="UP001454036">
    <property type="component" value="Unassembled WGS sequence"/>
</dbReference>
<protein>
    <submittedName>
        <fullName evidence="1">Uncharacterized protein</fullName>
    </submittedName>
</protein>